<keyword evidence="3" id="KW-0597">Phosphoprotein</keyword>
<dbReference type="Pfam" id="PF06580">
    <property type="entry name" value="His_kinase"/>
    <property type="match status" value="1"/>
</dbReference>
<comment type="caution">
    <text evidence="9">The sequence shown here is derived from an EMBL/GenBank/DDBJ whole genome shotgun (WGS) entry which is preliminary data.</text>
</comment>
<evidence type="ECO:0000256" key="1">
    <source>
        <dbReference type="ARBA" id="ARBA00004651"/>
    </source>
</evidence>
<feature type="transmembrane region" description="Helical" evidence="7">
    <location>
        <begin position="7"/>
        <end position="28"/>
    </location>
</feature>
<keyword evidence="5 9" id="KW-0418">Kinase</keyword>
<accession>A0ABQ4N4J6</accession>
<dbReference type="Pfam" id="PF02518">
    <property type="entry name" value="HATPase_c"/>
    <property type="match status" value="1"/>
</dbReference>
<dbReference type="Gene3D" id="6.10.340.10">
    <property type="match status" value="1"/>
</dbReference>
<comment type="subcellular location">
    <subcellularLocation>
        <location evidence="1">Cell membrane</location>
        <topology evidence="1">Multi-pass membrane protein</topology>
    </subcellularLocation>
</comment>
<proteinExistence type="predicted"/>
<dbReference type="PANTHER" id="PTHR34220">
    <property type="entry name" value="SENSOR HISTIDINE KINASE YPDA"/>
    <property type="match status" value="1"/>
</dbReference>
<name>A0ABQ4N4J6_9BACL</name>
<dbReference type="RefSeq" id="WP_213528417.1">
    <property type="nucleotide sequence ID" value="NZ_BOVJ01000056.1"/>
</dbReference>
<dbReference type="InterPro" id="IPR050640">
    <property type="entry name" value="Bact_2-comp_sensor_kinase"/>
</dbReference>
<evidence type="ECO:0000313" key="10">
    <source>
        <dbReference type="Proteomes" id="UP000680304"/>
    </source>
</evidence>
<keyword evidence="6 7" id="KW-0472">Membrane</keyword>
<keyword evidence="7" id="KW-1133">Transmembrane helix</keyword>
<evidence type="ECO:0000256" key="3">
    <source>
        <dbReference type="ARBA" id="ARBA00022553"/>
    </source>
</evidence>
<evidence type="ECO:0000259" key="8">
    <source>
        <dbReference type="PROSITE" id="PS50885"/>
    </source>
</evidence>
<dbReference type="Proteomes" id="UP000680304">
    <property type="component" value="Unassembled WGS sequence"/>
</dbReference>
<evidence type="ECO:0000256" key="6">
    <source>
        <dbReference type="ARBA" id="ARBA00023136"/>
    </source>
</evidence>
<dbReference type="SUPFAM" id="SSF55874">
    <property type="entry name" value="ATPase domain of HSP90 chaperone/DNA topoisomerase II/histidine kinase"/>
    <property type="match status" value="1"/>
</dbReference>
<evidence type="ECO:0000256" key="7">
    <source>
        <dbReference type="SAM" id="Phobius"/>
    </source>
</evidence>
<dbReference type="InterPro" id="IPR003594">
    <property type="entry name" value="HATPase_dom"/>
</dbReference>
<protein>
    <submittedName>
        <fullName evidence="9">Sensor histidine kinase YesM</fullName>
    </submittedName>
</protein>
<keyword evidence="10" id="KW-1185">Reference proteome</keyword>
<evidence type="ECO:0000313" key="9">
    <source>
        <dbReference type="EMBL" id="GIQ63128.1"/>
    </source>
</evidence>
<dbReference type="InterPro" id="IPR010559">
    <property type="entry name" value="Sig_transdc_His_kin_internal"/>
</dbReference>
<organism evidence="9 10">
    <name type="scientific">Paenibacillus cisolokensis</name>
    <dbReference type="NCBI Taxonomy" id="1658519"/>
    <lineage>
        <taxon>Bacteria</taxon>
        <taxon>Bacillati</taxon>
        <taxon>Bacillota</taxon>
        <taxon>Bacilli</taxon>
        <taxon>Bacillales</taxon>
        <taxon>Paenibacillaceae</taxon>
        <taxon>Paenibacillus</taxon>
    </lineage>
</organism>
<dbReference type="GO" id="GO:0016301">
    <property type="term" value="F:kinase activity"/>
    <property type="evidence" value="ECO:0007669"/>
    <property type="project" value="UniProtKB-KW"/>
</dbReference>
<feature type="domain" description="HAMP" evidence="8">
    <location>
        <begin position="309"/>
        <end position="361"/>
    </location>
</feature>
<reference evidence="9 10" key="1">
    <citation type="submission" date="2021-04" db="EMBL/GenBank/DDBJ databases">
        <title>Draft genome sequence of Paenibacillus cisolokensis, LC2-13A.</title>
        <authorList>
            <person name="Uke A."/>
            <person name="Chhe C."/>
            <person name="Baramee S."/>
            <person name="Kosugi A."/>
        </authorList>
    </citation>
    <scope>NUCLEOTIDE SEQUENCE [LARGE SCALE GENOMIC DNA]</scope>
    <source>
        <strain evidence="9 10">LC2-13A</strain>
    </source>
</reference>
<evidence type="ECO:0000256" key="4">
    <source>
        <dbReference type="ARBA" id="ARBA00022679"/>
    </source>
</evidence>
<dbReference type="InterPro" id="IPR036890">
    <property type="entry name" value="HATPase_C_sf"/>
</dbReference>
<evidence type="ECO:0000256" key="5">
    <source>
        <dbReference type="ARBA" id="ARBA00022777"/>
    </source>
</evidence>
<dbReference type="Gene3D" id="3.30.565.10">
    <property type="entry name" value="Histidine kinase-like ATPase, C-terminal domain"/>
    <property type="match status" value="1"/>
</dbReference>
<feature type="transmembrane region" description="Helical" evidence="7">
    <location>
        <begin position="287"/>
        <end position="307"/>
    </location>
</feature>
<keyword evidence="2" id="KW-1003">Cell membrane</keyword>
<dbReference type="EMBL" id="BOVJ01000056">
    <property type="protein sequence ID" value="GIQ63128.1"/>
    <property type="molecule type" value="Genomic_DNA"/>
</dbReference>
<keyword evidence="7" id="KW-0812">Transmembrane</keyword>
<sequence length="588" mass="67458">MKFRRNLFARLNAGLAAVFMLIVIIYWLSHRQTTEVIQREIRQSNLQKLQLMKSDMDFKIEQMVSFSMILLNDSTVRQFASIPIDRMSYDQMVIRRAIQDKIVFQENISPQWKSSFAVYSTFNRDMLAAEFSSYDEEELRKNVTVHWTLRPDRKGGRSFYKYISDSIMHAGDPKDASVIIEAAFPESNIRALLNQEALHGRGETLLYDPATGDWISSGGADEELTTSILDQLARKVDRQTGETFHYALESGEGKYAVTGVRSATLGWYIVDCTPLKEAMKPLGKANAFFYTVLVGLFALTLLMSFALHRNVLTPLKKLIGGLRSVQFGDYGVRLKWESDYQFSFVFERFNDMTRRIRELIEHVLMEQLRAKDAYVKQLQAQINPHFLYNCLGFIINMTEMQNSKAVVAMAHRLSDYYRYMTRTDVGTVTLREELELVRNYLDIQQMRFPRLDYDIDVAPEAETLDVPRLIVQPIVENAIVHGVARSARPASIRIAGGTEGKRVWLTVRDNGRGLDEQRLFRLQQTLQLQEEPEVGYGLWNTAQRLRMAFGDEAELTVAQAAEGGVVVRLEWTNGSAKSAETAERRRQE</sequence>
<dbReference type="PANTHER" id="PTHR34220:SF7">
    <property type="entry name" value="SENSOR HISTIDINE KINASE YPDA"/>
    <property type="match status" value="1"/>
</dbReference>
<dbReference type="InterPro" id="IPR003660">
    <property type="entry name" value="HAMP_dom"/>
</dbReference>
<gene>
    <name evidence="9" type="primary">yesM_3</name>
    <name evidence="9" type="ORF">PACILC2_16960</name>
</gene>
<keyword evidence="4" id="KW-0808">Transferase</keyword>
<dbReference type="PROSITE" id="PS50885">
    <property type="entry name" value="HAMP"/>
    <property type="match status" value="1"/>
</dbReference>
<evidence type="ECO:0000256" key="2">
    <source>
        <dbReference type="ARBA" id="ARBA00022475"/>
    </source>
</evidence>